<dbReference type="InterPro" id="IPR017853">
    <property type="entry name" value="GH"/>
</dbReference>
<dbReference type="SUPFAM" id="SSF51011">
    <property type="entry name" value="Glycosyl hydrolase domain"/>
    <property type="match status" value="1"/>
</dbReference>
<dbReference type="Gene3D" id="2.60.40.1180">
    <property type="entry name" value="Golgi alpha-mannosidase II"/>
    <property type="match status" value="2"/>
</dbReference>
<evidence type="ECO:0000256" key="1">
    <source>
        <dbReference type="ARBA" id="ARBA00007806"/>
    </source>
</evidence>
<evidence type="ECO:0000313" key="5">
    <source>
        <dbReference type="EMBL" id="PHU37972.1"/>
    </source>
</evidence>
<keyword evidence="6" id="KW-1185">Reference proteome</keyword>
<keyword evidence="2" id="KW-0326">Glycosidase</keyword>
<dbReference type="Pfam" id="PF01055">
    <property type="entry name" value="Glyco_hydro_31_2nd"/>
    <property type="match status" value="1"/>
</dbReference>
<dbReference type="InterPro" id="IPR048395">
    <property type="entry name" value="Glyco_hydro_31_C"/>
</dbReference>
<dbReference type="InterPro" id="IPR051816">
    <property type="entry name" value="Glycosyl_Hydrolase_31"/>
</dbReference>
<dbReference type="Proteomes" id="UP000224563">
    <property type="component" value="Unassembled WGS sequence"/>
</dbReference>
<sequence length="779" mass="90597">MMKDMRGKNYRITVLTSRLIRLEYSSTGQFVDGYTQLVTSRDFASPEYDVKYNGDCLEIETGDLHVYYDQKEFSPQGLKITLQKGFGIYGSTWKYGDKVRTLGGTARTLDNANGAVALEDGLLSREGYAILDDSKSAVITEDGWIRPREIDGIDIYFFGYGHDYLDCLKDFYHLCGKTPLLPRYTLGNWWSRFYPYQQDEYVSLMDRFAQEQIPIAVSVVDMDWHMTSLPEKYGSGWTGFSWNPELFPEPERFLQELHERGLHVTLNLHPADGVKGHETQYVPMAKALGVDYKNEERIPFEVTNPKFMDAYFKYLLHPLEEQGVDFWWMDWQQGTTSEIPGIDPLWMLNYLHYKDSCRKGNRGLTFSRYAGIGSHRYPVGFSGDTVNSWESLDFQPYFTATASNAGYSWWSHDIGGHMMGEKNDELATRWVQFGVFSPIMRLHSTSNPFYGKEPWNFGTDANRIMQDFMRLRHRLIPYLYTANYETSEQGIPLMQPLYYHNDCDEAYRHGNEYYFGSQLLVCPITKPQNQKTCLAKTDIYLPQGIWYDFFTHDVYEGNRTMEMYRTLDSIPVMAKAGAIIPLAEDYSRAHLHNPKYLELQVFHGADGQYTMIEDDCSDQKLQQSRYQTEFVYRCDPEESVLTMHRTGNHFPDEMNHRVYKIRIIGVSNPTAVRVNQTLRKEGIDYHYDEKLSQLLLTIQEPDCDQFEIALTLLDGQVQKTDARAEIFDRLNRMQISYDLKARIYEIVCASAPLSERMRRLHDLRIDADISGAIFELLYM</sequence>
<keyword evidence="2" id="KW-0378">Hydrolase</keyword>
<evidence type="ECO:0000256" key="2">
    <source>
        <dbReference type="RuleBase" id="RU361185"/>
    </source>
</evidence>
<name>A0A2G3E3W1_9FIRM</name>
<feature type="domain" description="Glycoside hydrolase family 31 TIM barrel" evidence="3">
    <location>
        <begin position="178"/>
        <end position="482"/>
    </location>
</feature>
<reference evidence="5 6" key="1">
    <citation type="submission" date="2017-10" db="EMBL/GenBank/DDBJ databases">
        <title>Resolving the taxonomy of Roseburia spp., Eubacterium rectale and Agathobacter spp. through phylogenomic analysis.</title>
        <authorList>
            <person name="Sheridan P.O."/>
            <person name="Walker A.W."/>
            <person name="Duncan S.H."/>
            <person name="Scott K.P."/>
            <person name="Toole P.W.O."/>
            <person name="Luis P."/>
            <person name="Flint H.J."/>
        </authorList>
    </citation>
    <scope>NUCLEOTIDE SEQUENCE [LARGE SCALE GENOMIC DNA]</scope>
    <source>
        <strain evidence="5 6">JK623</strain>
    </source>
</reference>
<dbReference type="PANTHER" id="PTHR43863:SF2">
    <property type="entry name" value="MALTASE-GLUCOAMYLASE"/>
    <property type="match status" value="1"/>
</dbReference>
<gene>
    <name evidence="5" type="ORF">CSX02_05160</name>
</gene>
<evidence type="ECO:0000259" key="4">
    <source>
        <dbReference type="Pfam" id="PF21365"/>
    </source>
</evidence>
<comment type="caution">
    <text evidence="5">The sequence shown here is derived from an EMBL/GenBank/DDBJ whole genome shotgun (WGS) entry which is preliminary data.</text>
</comment>
<accession>A0A2G3E3W1</accession>
<protein>
    <submittedName>
        <fullName evidence="5">Alpha-xylosidase</fullName>
    </submittedName>
</protein>
<dbReference type="EMBL" id="PDYG01000019">
    <property type="protein sequence ID" value="PHU37972.1"/>
    <property type="molecule type" value="Genomic_DNA"/>
</dbReference>
<comment type="similarity">
    <text evidence="1 2">Belongs to the glycosyl hydrolase 31 family.</text>
</comment>
<dbReference type="InterPro" id="IPR000322">
    <property type="entry name" value="Glyco_hydro_31_TIM"/>
</dbReference>
<dbReference type="SUPFAM" id="SSF51445">
    <property type="entry name" value="(Trans)glycosidases"/>
    <property type="match status" value="1"/>
</dbReference>
<organism evidence="5 6">
    <name type="scientific">Agathobacter ruminis</name>
    <dbReference type="NCBI Taxonomy" id="1712665"/>
    <lineage>
        <taxon>Bacteria</taxon>
        <taxon>Bacillati</taxon>
        <taxon>Bacillota</taxon>
        <taxon>Clostridia</taxon>
        <taxon>Lachnospirales</taxon>
        <taxon>Lachnospiraceae</taxon>
        <taxon>Agathobacter</taxon>
    </lineage>
</organism>
<dbReference type="GO" id="GO:0004553">
    <property type="term" value="F:hydrolase activity, hydrolyzing O-glycosyl compounds"/>
    <property type="evidence" value="ECO:0007669"/>
    <property type="project" value="InterPro"/>
</dbReference>
<dbReference type="Gene3D" id="3.20.20.80">
    <property type="entry name" value="Glycosidases"/>
    <property type="match status" value="1"/>
</dbReference>
<dbReference type="AlphaFoldDB" id="A0A2G3E3W1"/>
<reference evidence="5 6" key="2">
    <citation type="submission" date="2017-10" db="EMBL/GenBank/DDBJ databases">
        <authorList>
            <person name="Banno H."/>
            <person name="Chua N.-H."/>
        </authorList>
    </citation>
    <scope>NUCLEOTIDE SEQUENCE [LARGE SCALE GENOMIC DNA]</scope>
    <source>
        <strain evidence="5 6">JK623</strain>
    </source>
</reference>
<dbReference type="PANTHER" id="PTHR43863">
    <property type="entry name" value="HYDROLASE, PUTATIVE (AFU_ORTHOLOGUE AFUA_1G03140)-RELATED"/>
    <property type="match status" value="1"/>
</dbReference>
<dbReference type="Pfam" id="PF21365">
    <property type="entry name" value="Glyco_hydro_31_3rd"/>
    <property type="match status" value="1"/>
</dbReference>
<proteinExistence type="inferred from homology"/>
<dbReference type="RefSeq" id="WP_099385869.1">
    <property type="nucleotide sequence ID" value="NZ_JANSWH010000069.1"/>
</dbReference>
<evidence type="ECO:0000259" key="3">
    <source>
        <dbReference type="Pfam" id="PF01055"/>
    </source>
</evidence>
<evidence type="ECO:0000313" key="6">
    <source>
        <dbReference type="Proteomes" id="UP000224563"/>
    </source>
</evidence>
<dbReference type="InterPro" id="IPR013780">
    <property type="entry name" value="Glyco_hydro_b"/>
</dbReference>
<feature type="domain" description="Glycosyl hydrolase family 31 C-terminal" evidence="4">
    <location>
        <begin position="490"/>
        <end position="580"/>
    </location>
</feature>
<dbReference type="GO" id="GO:0005975">
    <property type="term" value="P:carbohydrate metabolic process"/>
    <property type="evidence" value="ECO:0007669"/>
    <property type="project" value="InterPro"/>
</dbReference>
<dbReference type="CDD" id="cd06595">
    <property type="entry name" value="GH31_u1"/>
    <property type="match status" value="1"/>
</dbReference>